<dbReference type="OrthoDB" id="9606139at2759"/>
<gene>
    <name evidence="15" type="primary">monDomV1R1281</name>
</gene>
<dbReference type="Bgee" id="ENSMODG00000046750">
    <property type="expression patterns" value="Expressed in skeleton of lower jaw"/>
</dbReference>
<reference evidence="15" key="2">
    <citation type="submission" date="2025-08" db="UniProtKB">
        <authorList>
            <consortium name="Ensembl"/>
        </authorList>
    </citation>
    <scope>IDENTIFICATION</scope>
</reference>
<dbReference type="GO" id="GO:0005550">
    <property type="term" value="F:pheromone binding"/>
    <property type="evidence" value="ECO:0000318"/>
    <property type="project" value="GO_Central"/>
</dbReference>
<evidence type="ECO:0000256" key="9">
    <source>
        <dbReference type="ARBA" id="ARBA00023136"/>
    </source>
</evidence>
<organism evidence="15 16">
    <name type="scientific">Monodelphis domestica</name>
    <name type="common">Gray short-tailed opossum</name>
    <dbReference type="NCBI Taxonomy" id="13616"/>
    <lineage>
        <taxon>Eukaryota</taxon>
        <taxon>Metazoa</taxon>
        <taxon>Chordata</taxon>
        <taxon>Craniata</taxon>
        <taxon>Vertebrata</taxon>
        <taxon>Euteleostomi</taxon>
        <taxon>Mammalia</taxon>
        <taxon>Metatheria</taxon>
        <taxon>Didelphimorphia</taxon>
        <taxon>Didelphidae</taxon>
        <taxon>Monodelphis</taxon>
    </lineage>
</organism>
<reference evidence="15" key="3">
    <citation type="submission" date="2025-09" db="UniProtKB">
        <authorList>
            <consortium name="Ensembl"/>
        </authorList>
    </citation>
    <scope>IDENTIFICATION</scope>
</reference>
<evidence type="ECO:0000256" key="3">
    <source>
        <dbReference type="ARBA" id="ARBA00010663"/>
    </source>
</evidence>
<keyword evidence="10 13" id="KW-0675">Receptor</keyword>
<dbReference type="InterPro" id="IPR017452">
    <property type="entry name" value="GPCR_Rhodpsn_7TM"/>
</dbReference>
<evidence type="ECO:0000256" key="5">
    <source>
        <dbReference type="ARBA" id="ARBA00022507"/>
    </source>
</evidence>
<reference evidence="15 16" key="1">
    <citation type="journal article" date="2007" name="Nature">
        <title>Genome of the marsupial Monodelphis domestica reveals innovation in non-coding sequences.</title>
        <authorList>
            <person name="Mikkelsen T.S."/>
            <person name="Wakefield M.J."/>
            <person name="Aken B."/>
            <person name="Amemiya C.T."/>
            <person name="Chang J.L."/>
            <person name="Duke S."/>
            <person name="Garber M."/>
            <person name="Gentles A.J."/>
            <person name="Goodstadt L."/>
            <person name="Heger A."/>
            <person name="Jurka J."/>
            <person name="Kamal M."/>
            <person name="Mauceli E."/>
            <person name="Searle S.M."/>
            <person name="Sharpe T."/>
            <person name="Baker M.L."/>
            <person name="Batzer M.A."/>
            <person name="Benos P.V."/>
            <person name="Belov K."/>
            <person name="Clamp M."/>
            <person name="Cook A."/>
            <person name="Cuff J."/>
            <person name="Das R."/>
            <person name="Davidow L."/>
            <person name="Deakin J.E."/>
            <person name="Fazzari M.J."/>
            <person name="Glass J.L."/>
            <person name="Grabherr M."/>
            <person name="Greally J.M."/>
            <person name="Gu W."/>
            <person name="Hore T.A."/>
            <person name="Huttley G.A."/>
            <person name="Kleber M."/>
            <person name="Jirtle R.L."/>
            <person name="Koina E."/>
            <person name="Lee J.T."/>
            <person name="Mahony S."/>
            <person name="Marra M.A."/>
            <person name="Miller R.D."/>
            <person name="Nicholls R.D."/>
            <person name="Oda M."/>
            <person name="Papenfuss A.T."/>
            <person name="Parra Z.E."/>
            <person name="Pollock D.D."/>
            <person name="Ray D.A."/>
            <person name="Schein J.E."/>
            <person name="Speed T.P."/>
            <person name="Thompson K."/>
            <person name="VandeBerg J.L."/>
            <person name="Wade C.M."/>
            <person name="Walker J.A."/>
            <person name="Waters P.D."/>
            <person name="Webber C."/>
            <person name="Weidman J.R."/>
            <person name="Xie X."/>
            <person name="Zody M.C."/>
            <person name="Baldwin J."/>
            <person name="Abdouelleil A."/>
            <person name="Abdulkadir J."/>
            <person name="Abebe A."/>
            <person name="Abera B."/>
            <person name="Abreu J."/>
            <person name="Acer S.C."/>
            <person name="Aftuck L."/>
            <person name="Alexander A."/>
            <person name="An P."/>
            <person name="Anderson E."/>
            <person name="Anderson S."/>
            <person name="Arachi H."/>
            <person name="Azer M."/>
            <person name="Bachantsang P."/>
            <person name="Barry A."/>
            <person name="Bayul T."/>
            <person name="Berlin A."/>
            <person name="Bessette D."/>
            <person name="Bloom T."/>
            <person name="Bloom T."/>
            <person name="Boguslavskiy L."/>
            <person name="Bonnet C."/>
            <person name="Boukhgalter B."/>
            <person name="Bourzgui I."/>
            <person name="Brown A."/>
            <person name="Cahill P."/>
            <person name="Channer S."/>
            <person name="Cheshatsang Y."/>
            <person name="Chuda L."/>
            <person name="Citroen M."/>
            <person name="Collymore A."/>
            <person name="Cooke P."/>
            <person name="Costello M."/>
            <person name="D'Aco K."/>
            <person name="Daza R."/>
            <person name="De Haan G."/>
            <person name="DeGray S."/>
            <person name="DeMaso C."/>
            <person name="Dhargay N."/>
            <person name="Dooley K."/>
            <person name="Dooley E."/>
            <person name="Doricent M."/>
            <person name="Dorje P."/>
            <person name="Dorjee K."/>
            <person name="Dupes A."/>
            <person name="Elong R."/>
            <person name="Falk J."/>
            <person name="Farina A."/>
            <person name="Faro S."/>
            <person name="Ferguson D."/>
            <person name="Fisher S."/>
            <person name="Foley C.D."/>
            <person name="Franke A."/>
            <person name="Friedrich D."/>
            <person name="Gadbois L."/>
            <person name="Gearin G."/>
            <person name="Gearin C.R."/>
            <person name="Giannoukos G."/>
            <person name="Goode T."/>
            <person name="Graham J."/>
            <person name="Grandbois E."/>
            <person name="Grewal S."/>
            <person name="Gyaltsen K."/>
            <person name="Hafez N."/>
            <person name="Hagos B."/>
            <person name="Hall J."/>
            <person name="Henson C."/>
            <person name="Hollinger A."/>
            <person name="Honan T."/>
            <person name="Huard M.D."/>
            <person name="Hughes L."/>
            <person name="Hurhula B."/>
            <person name="Husby M.E."/>
            <person name="Kamat A."/>
            <person name="Kanga B."/>
            <person name="Kashin S."/>
            <person name="Khazanovich D."/>
            <person name="Kisner P."/>
            <person name="Lance K."/>
            <person name="Lara M."/>
            <person name="Lee W."/>
            <person name="Lennon N."/>
            <person name="Letendre F."/>
            <person name="LeVine R."/>
            <person name="Lipovsky A."/>
            <person name="Liu X."/>
            <person name="Liu J."/>
            <person name="Liu S."/>
            <person name="Lokyitsang T."/>
            <person name="Lokyitsang Y."/>
            <person name="Lubonja R."/>
            <person name="Lui A."/>
            <person name="MacDonald P."/>
            <person name="Magnisalis V."/>
            <person name="Maru K."/>
            <person name="Matthews C."/>
            <person name="McCusker W."/>
            <person name="McDonough S."/>
            <person name="Mehta T."/>
            <person name="Meldrim J."/>
            <person name="Meneus L."/>
            <person name="Mihai O."/>
            <person name="Mihalev A."/>
            <person name="Mihova T."/>
            <person name="Mittelman R."/>
            <person name="Mlenga V."/>
            <person name="Montmayeur A."/>
            <person name="Mulrain L."/>
            <person name="Navidi A."/>
            <person name="Naylor J."/>
            <person name="Negash T."/>
            <person name="Nguyen T."/>
            <person name="Nguyen N."/>
            <person name="Nicol R."/>
            <person name="Norbu C."/>
            <person name="Norbu N."/>
            <person name="Novod N."/>
            <person name="O'Neill B."/>
            <person name="Osman S."/>
            <person name="Markiewicz E."/>
            <person name="Oyono O.L."/>
            <person name="Patti C."/>
            <person name="Phunkhang P."/>
            <person name="Pierre F."/>
            <person name="Priest M."/>
            <person name="Raghuraman S."/>
            <person name="Rege F."/>
            <person name="Reyes R."/>
            <person name="Rise C."/>
            <person name="Rogov P."/>
            <person name="Ross K."/>
            <person name="Ryan E."/>
            <person name="Settipalli S."/>
            <person name="Shea T."/>
            <person name="Sherpa N."/>
            <person name="Shi L."/>
            <person name="Shih D."/>
            <person name="Sparrow T."/>
            <person name="Spaulding J."/>
            <person name="Stalker J."/>
            <person name="Stange-Thomann N."/>
            <person name="Stavropoulos S."/>
            <person name="Stone C."/>
            <person name="Strader C."/>
            <person name="Tesfaye S."/>
            <person name="Thomson T."/>
            <person name="Thoulutsang Y."/>
            <person name="Thoulutsang D."/>
            <person name="Topham K."/>
            <person name="Topping I."/>
            <person name="Tsamla T."/>
            <person name="Vassiliev H."/>
            <person name="Vo A."/>
            <person name="Wangchuk T."/>
            <person name="Wangdi T."/>
            <person name="Weiand M."/>
            <person name="Wilkinson J."/>
            <person name="Wilson A."/>
            <person name="Yadav S."/>
            <person name="Young G."/>
            <person name="Yu Q."/>
            <person name="Zembek L."/>
            <person name="Zhong D."/>
            <person name="Zimmer A."/>
            <person name="Zwirko Z."/>
            <person name="Jaffe D.B."/>
            <person name="Alvarez P."/>
            <person name="Brockman W."/>
            <person name="Butler J."/>
            <person name="Chin C."/>
            <person name="Gnerre S."/>
            <person name="MacCallum I."/>
            <person name="Graves J.A."/>
            <person name="Ponting C.P."/>
            <person name="Breen M."/>
            <person name="Samollow P.B."/>
            <person name="Lander E.S."/>
            <person name="Lindblad-Toh K."/>
        </authorList>
    </citation>
    <scope>NUCLEOTIDE SEQUENCE [LARGE SCALE GENOMIC DNA]</scope>
</reference>
<keyword evidence="9 13" id="KW-0472">Membrane</keyword>
<dbReference type="PANTHER" id="PTHR24062">
    <property type="entry name" value="VOMERONASAL TYPE-1 RECEPTOR"/>
    <property type="match status" value="1"/>
</dbReference>
<dbReference type="GO" id="GO:0005886">
    <property type="term" value="C:plasma membrane"/>
    <property type="evidence" value="ECO:0000318"/>
    <property type="project" value="GO_Central"/>
</dbReference>
<dbReference type="GeneID" id="100014603"/>
<keyword evidence="16" id="KW-1185">Reference proteome</keyword>
<feature type="transmembrane region" description="Helical" evidence="13">
    <location>
        <begin position="42"/>
        <end position="63"/>
    </location>
</feature>
<feature type="transmembrane region" description="Helical" evidence="13">
    <location>
        <begin position="190"/>
        <end position="207"/>
    </location>
</feature>
<evidence type="ECO:0000256" key="4">
    <source>
        <dbReference type="ARBA" id="ARBA00022475"/>
    </source>
</evidence>
<evidence type="ECO:0000256" key="12">
    <source>
        <dbReference type="ARBA" id="ARBA00023224"/>
    </source>
</evidence>
<keyword evidence="12 13" id="KW-0807">Transducer</keyword>
<keyword evidence="6 13" id="KW-0812">Transmembrane</keyword>
<dbReference type="GO" id="GO:0007606">
    <property type="term" value="P:sensory perception of chemical stimulus"/>
    <property type="evidence" value="ECO:0007669"/>
    <property type="project" value="UniProtKB-ARBA"/>
</dbReference>
<evidence type="ECO:0000256" key="2">
    <source>
        <dbReference type="ARBA" id="ARBA00004651"/>
    </source>
</evidence>
<keyword evidence="7 13" id="KW-1133">Transmembrane helix</keyword>
<proteinExistence type="inferred from homology"/>
<dbReference type="PROSITE" id="PS50262">
    <property type="entry name" value="G_PROTEIN_RECEP_F1_2"/>
    <property type="match status" value="1"/>
</dbReference>
<dbReference type="Gene3D" id="1.20.1070.10">
    <property type="entry name" value="Rhodopsin 7-helix transmembrane proteins"/>
    <property type="match status" value="1"/>
</dbReference>
<dbReference type="eggNOG" id="ENOG502RD1P">
    <property type="taxonomic scope" value="Eukaryota"/>
</dbReference>
<feature type="transmembrane region" description="Helical" evidence="13">
    <location>
        <begin position="12"/>
        <end position="35"/>
    </location>
</feature>
<dbReference type="CTD" id="100014603"/>
<evidence type="ECO:0000256" key="11">
    <source>
        <dbReference type="ARBA" id="ARBA00023180"/>
    </source>
</evidence>
<dbReference type="Ensembl" id="ENSMODT00000022836.2">
    <property type="protein sequence ID" value="ENSMODP00000022446.2"/>
    <property type="gene ID" value="ENSMODG00000046750.1"/>
</dbReference>
<evidence type="ECO:0000256" key="13">
    <source>
        <dbReference type="RuleBase" id="RU364061"/>
    </source>
</evidence>
<name>F7B7S9_MONDO</name>
<evidence type="ECO:0000259" key="14">
    <source>
        <dbReference type="PROSITE" id="PS50262"/>
    </source>
</evidence>
<dbReference type="HOGENOM" id="CLU_058641_1_0_1"/>
<evidence type="ECO:0000256" key="10">
    <source>
        <dbReference type="ARBA" id="ARBA00023170"/>
    </source>
</evidence>
<dbReference type="GeneTree" id="ENSGT00960000186612"/>
<evidence type="ECO:0000313" key="16">
    <source>
        <dbReference type="Proteomes" id="UP000002280"/>
    </source>
</evidence>
<dbReference type="OMA" id="SSHNIMS"/>
<keyword evidence="4 13" id="KW-1003">Cell membrane</keyword>
<accession>F7B7S9</accession>
<evidence type="ECO:0000256" key="7">
    <source>
        <dbReference type="ARBA" id="ARBA00022989"/>
    </source>
</evidence>
<dbReference type="SUPFAM" id="SSF81321">
    <property type="entry name" value="Family A G protein-coupled receptor-like"/>
    <property type="match status" value="1"/>
</dbReference>
<comment type="subcellular location">
    <subcellularLocation>
        <location evidence="2 13">Cell membrane</location>
        <topology evidence="2 13">Multi-pass membrane protein</topology>
    </subcellularLocation>
</comment>
<evidence type="ECO:0000256" key="8">
    <source>
        <dbReference type="ARBA" id="ARBA00023040"/>
    </source>
</evidence>
<feature type="transmembrane region" description="Helical" evidence="13">
    <location>
        <begin position="265"/>
        <end position="286"/>
    </location>
</feature>
<comment type="function">
    <text evidence="1">Putative pheromone receptor.</text>
</comment>
<feature type="domain" description="G-protein coupled receptors family 1 profile" evidence="14">
    <location>
        <begin position="22"/>
        <end position="285"/>
    </location>
</feature>
<protein>
    <recommendedName>
        <fullName evidence="13">Vomeronasal type-1 receptor</fullName>
    </recommendedName>
</protein>
<dbReference type="KEGG" id="mdo:100014603"/>
<feature type="transmembrane region" description="Helical" evidence="13">
    <location>
        <begin position="236"/>
        <end position="259"/>
    </location>
</feature>
<dbReference type="RefSeq" id="NP_001160250.1">
    <property type="nucleotide sequence ID" value="NM_001166778.1"/>
</dbReference>
<dbReference type="InParanoid" id="F7B7S9"/>
<dbReference type="FunCoup" id="F7B7S9">
    <property type="interactions" value="3"/>
</dbReference>
<dbReference type="GO" id="GO:0016503">
    <property type="term" value="F:pheromone receptor activity"/>
    <property type="evidence" value="ECO:0007669"/>
    <property type="project" value="InterPro"/>
</dbReference>
<dbReference type="AlphaFoldDB" id="F7B7S9"/>
<evidence type="ECO:0000313" key="15">
    <source>
        <dbReference type="Ensembl" id="ENSMODP00000022446.2"/>
    </source>
</evidence>
<comment type="similarity">
    <text evidence="3 13">Belongs to the G-protein coupled receptor 1 family.</text>
</comment>
<dbReference type="Proteomes" id="UP000002280">
    <property type="component" value="Chromosome 8"/>
</dbReference>
<dbReference type="InterPro" id="IPR004072">
    <property type="entry name" value="Vmron_rcpt_1"/>
</dbReference>
<dbReference type="GO" id="GO:0019236">
    <property type="term" value="P:response to pheromone"/>
    <property type="evidence" value="ECO:0007669"/>
    <property type="project" value="UniProtKB-KW"/>
</dbReference>
<keyword evidence="11" id="KW-0325">Glycoprotein</keyword>
<dbReference type="FunFam" id="1.20.1070.10:FF:000033">
    <property type="entry name" value="Vomeronasal type-1 receptor"/>
    <property type="match status" value="1"/>
</dbReference>
<keyword evidence="5 13" id="KW-0589">Pheromone response</keyword>
<evidence type="ECO:0000256" key="6">
    <source>
        <dbReference type="ARBA" id="ARBA00022692"/>
    </source>
</evidence>
<dbReference type="Pfam" id="PF03402">
    <property type="entry name" value="V1R"/>
    <property type="match status" value="1"/>
</dbReference>
<dbReference type="PRINTS" id="PR01534">
    <property type="entry name" value="VOMERONASL1R"/>
</dbReference>
<feature type="transmembrane region" description="Helical" evidence="13">
    <location>
        <begin position="94"/>
        <end position="115"/>
    </location>
</feature>
<sequence length="331" mass="37660">MIHMDMLLRIAFFSQTVIGLQGNFFLIFLFTFMFFTGQRLRSIDLILAQLALANSLVLLFKAFPQGLAALGMKNFLDDIGCKIVFYLHRVARGLSLSMTCLLSGLQAIIISPNNTMGMALKVRVPKYIIPSSVLCWIFHMLQNIIILEKLQGPRGNRNISETKEYGYCSANVANDINASIHAIVFSFPDAVLMAFIGFTSGYKIYLLQKHHKRVQQMHSVHFATQAFPEARATKMILLLVSIFVTFYLINAIMAAYMHSMTLRPWMLHSSAFMSSFFPMVSPFVLISSDSQILRYYNAVNGRRSPHTETYLDLNIFSCFGQRDKSHWKAFI</sequence>
<keyword evidence="8 13" id="KW-0297">G-protein coupled receptor</keyword>
<evidence type="ECO:0000256" key="1">
    <source>
        <dbReference type="ARBA" id="ARBA00003878"/>
    </source>
</evidence>